<organism evidence="1">
    <name type="scientific">hydrothermal vent metagenome</name>
    <dbReference type="NCBI Taxonomy" id="652676"/>
    <lineage>
        <taxon>unclassified sequences</taxon>
        <taxon>metagenomes</taxon>
        <taxon>ecological metagenomes</taxon>
    </lineage>
</organism>
<protein>
    <submittedName>
        <fullName evidence="1">Uncharacterized protein</fullName>
    </submittedName>
</protein>
<dbReference type="AlphaFoldDB" id="A0A3B0WHQ6"/>
<gene>
    <name evidence="1" type="ORF">MNBD_CHLOROFLEXI01-4857</name>
</gene>
<sequence>MAKSPRPKLNPSMLKRATQDTQLYVDYDWWEKSDLDLKTYLLTRLDVDEDISLESKADEVDLIDDETGEVTRVDGFQYVIQAYFSQLPEDFVTKTSLVDAVFCVLLANANKPMTVREIAQKVKRAPSTILKTMGGPKIYQGVRPILDD</sequence>
<dbReference type="EMBL" id="UOEU01001013">
    <property type="protein sequence ID" value="VAW43074.1"/>
    <property type="molecule type" value="Genomic_DNA"/>
</dbReference>
<proteinExistence type="predicted"/>
<reference evidence="1" key="1">
    <citation type="submission" date="2018-06" db="EMBL/GenBank/DDBJ databases">
        <authorList>
            <person name="Zhirakovskaya E."/>
        </authorList>
    </citation>
    <scope>NUCLEOTIDE SEQUENCE</scope>
</reference>
<accession>A0A3B0WHQ6</accession>
<name>A0A3B0WHQ6_9ZZZZ</name>
<evidence type="ECO:0000313" key="1">
    <source>
        <dbReference type="EMBL" id="VAW43074.1"/>
    </source>
</evidence>